<comment type="similarity">
    <text evidence="2 7">Belongs to the DPM2 family.</text>
</comment>
<evidence type="ECO:0000256" key="7">
    <source>
        <dbReference type="RuleBase" id="RU365084"/>
    </source>
</evidence>
<protein>
    <recommendedName>
        <fullName evidence="7">Dolichol phosphate-mannose biosynthesis regulatory protein</fullName>
    </recommendedName>
</protein>
<accession>A0AAQ3TH75</accession>
<evidence type="ECO:0000256" key="2">
    <source>
        <dbReference type="ARBA" id="ARBA00005478"/>
    </source>
</evidence>
<dbReference type="GO" id="GO:0005789">
    <property type="term" value="C:endoplasmic reticulum membrane"/>
    <property type="evidence" value="ECO:0007669"/>
    <property type="project" value="UniProtKB-SubCell"/>
</dbReference>
<evidence type="ECO:0000256" key="4">
    <source>
        <dbReference type="ARBA" id="ARBA00022824"/>
    </source>
</evidence>
<comment type="pathway">
    <text evidence="7">Protein modification; protein glycosylation.</text>
</comment>
<evidence type="ECO:0000256" key="6">
    <source>
        <dbReference type="ARBA" id="ARBA00023136"/>
    </source>
</evidence>
<evidence type="ECO:0000256" key="3">
    <source>
        <dbReference type="ARBA" id="ARBA00022692"/>
    </source>
</evidence>
<sequence length="168" mass="18956">MHEAPRRPAGGPQPQAVPVLARLIPQAHSSPCILFWFSPFARLRRALSLAARFDAAAVLRLPGLRRGLRHTRALTRKMELGDKAVGFLLTLTSLSIFTYYTFWVIILPFVDSDHFVHKYFLPQDYAILIPVFAGVVLLSFLSVFVVILGKILNPKTSAIMGQREYFMM</sequence>
<keyword evidence="9" id="KW-1185">Reference proteome</keyword>
<gene>
    <name evidence="8" type="ORF">U9M48_020076</name>
</gene>
<keyword evidence="3 7" id="KW-0812">Transmembrane</keyword>
<comment type="subunit">
    <text evidence="7">Component of the dolichol-phosphate mannose (DPM) synthase complex.</text>
</comment>
<reference evidence="8 9" key="1">
    <citation type="submission" date="2024-02" db="EMBL/GenBank/DDBJ databases">
        <title>High-quality chromosome-scale genome assembly of Pensacola bahiagrass (Paspalum notatum Flugge var. saurae).</title>
        <authorList>
            <person name="Vega J.M."/>
            <person name="Podio M."/>
            <person name="Orjuela J."/>
            <person name="Siena L.A."/>
            <person name="Pessino S.C."/>
            <person name="Combes M.C."/>
            <person name="Mariac C."/>
            <person name="Albertini E."/>
            <person name="Pupilli F."/>
            <person name="Ortiz J.P.A."/>
            <person name="Leblanc O."/>
        </authorList>
    </citation>
    <scope>NUCLEOTIDE SEQUENCE [LARGE SCALE GENOMIC DNA]</scope>
    <source>
        <strain evidence="8">R1</strain>
        <tissue evidence="8">Leaf</tissue>
    </source>
</reference>
<dbReference type="GO" id="GO:0033185">
    <property type="term" value="C:dolichol-phosphate-mannose synthase complex"/>
    <property type="evidence" value="ECO:0007669"/>
    <property type="project" value="TreeGrafter"/>
</dbReference>
<dbReference type="PANTHER" id="PTHR15039:SF11">
    <property type="entry name" value="DOLICHOL PHOSPHATE-MANNOSE BIOSYNTHESIS REGULATORY PROTEIN"/>
    <property type="match status" value="1"/>
</dbReference>
<feature type="non-terminal residue" evidence="8">
    <location>
        <position position="168"/>
    </location>
</feature>
<dbReference type="EMBL" id="CP144748">
    <property type="protein sequence ID" value="WVZ71492.1"/>
    <property type="molecule type" value="Genomic_DNA"/>
</dbReference>
<evidence type="ECO:0000313" key="8">
    <source>
        <dbReference type="EMBL" id="WVZ71492.1"/>
    </source>
</evidence>
<keyword evidence="6 7" id="KW-0472">Membrane</keyword>
<proteinExistence type="inferred from homology"/>
<dbReference type="Proteomes" id="UP001341281">
    <property type="component" value="Chromosome 04"/>
</dbReference>
<dbReference type="InterPro" id="IPR009914">
    <property type="entry name" value="DPM2"/>
</dbReference>
<dbReference type="PANTHER" id="PTHR15039">
    <property type="entry name" value="DOLICHOL PHOSPHATE-MANNOSE BIOSYNTHESIS REGULATORY PROTEIN"/>
    <property type="match status" value="1"/>
</dbReference>
<name>A0AAQ3TH75_PASNO</name>
<comment type="function">
    <text evidence="7">Regulatory subunit of the dolichol-phosphate mannose (DPM) synthase complex; essential for the ER localization.</text>
</comment>
<organism evidence="8 9">
    <name type="scientific">Paspalum notatum var. saurae</name>
    <dbReference type="NCBI Taxonomy" id="547442"/>
    <lineage>
        <taxon>Eukaryota</taxon>
        <taxon>Viridiplantae</taxon>
        <taxon>Streptophyta</taxon>
        <taxon>Embryophyta</taxon>
        <taxon>Tracheophyta</taxon>
        <taxon>Spermatophyta</taxon>
        <taxon>Magnoliopsida</taxon>
        <taxon>Liliopsida</taxon>
        <taxon>Poales</taxon>
        <taxon>Poaceae</taxon>
        <taxon>PACMAD clade</taxon>
        <taxon>Panicoideae</taxon>
        <taxon>Andropogonodae</taxon>
        <taxon>Paspaleae</taxon>
        <taxon>Paspalinae</taxon>
        <taxon>Paspalum</taxon>
    </lineage>
</organism>
<keyword evidence="4 7" id="KW-0256">Endoplasmic reticulum</keyword>
<evidence type="ECO:0000256" key="1">
    <source>
        <dbReference type="ARBA" id="ARBA00004477"/>
    </source>
</evidence>
<dbReference type="GO" id="GO:0006506">
    <property type="term" value="P:GPI anchor biosynthetic process"/>
    <property type="evidence" value="ECO:0007669"/>
    <property type="project" value="TreeGrafter"/>
</dbReference>
<dbReference type="GO" id="GO:0030234">
    <property type="term" value="F:enzyme regulator activity"/>
    <property type="evidence" value="ECO:0007669"/>
    <property type="project" value="UniProtKB-UniRule"/>
</dbReference>
<keyword evidence="5 7" id="KW-1133">Transmembrane helix</keyword>
<dbReference type="GO" id="GO:0180047">
    <property type="term" value="P:dolichol phosphate mannose biosynthetic process"/>
    <property type="evidence" value="ECO:0007669"/>
    <property type="project" value="InterPro"/>
</dbReference>
<comment type="subcellular location">
    <subcellularLocation>
        <location evidence="1 7">Endoplasmic reticulum membrane</location>
        <topology evidence="1 7">Multi-pass membrane protein</topology>
    </subcellularLocation>
</comment>
<evidence type="ECO:0000256" key="5">
    <source>
        <dbReference type="ARBA" id="ARBA00022989"/>
    </source>
</evidence>
<dbReference type="Pfam" id="PF07297">
    <property type="entry name" value="DPM2"/>
    <property type="match status" value="1"/>
</dbReference>
<feature type="transmembrane region" description="Helical" evidence="7">
    <location>
        <begin position="84"/>
        <end position="106"/>
    </location>
</feature>
<dbReference type="AlphaFoldDB" id="A0AAQ3TH75"/>
<feature type="transmembrane region" description="Helical" evidence="7">
    <location>
        <begin position="126"/>
        <end position="148"/>
    </location>
</feature>
<evidence type="ECO:0000313" key="9">
    <source>
        <dbReference type="Proteomes" id="UP001341281"/>
    </source>
</evidence>